<reference evidence="2 3" key="1">
    <citation type="submission" date="2020-01" db="EMBL/GenBank/DDBJ databases">
        <title>Kibdelosporangium persica a novel Actinomycetes from a hot desert in Iran.</title>
        <authorList>
            <person name="Safaei N."/>
            <person name="Zaburannyi N."/>
            <person name="Mueller R."/>
            <person name="Wink J."/>
        </authorList>
    </citation>
    <scope>NUCLEOTIDE SEQUENCE [LARGE SCALE GENOMIC DNA]</scope>
    <source>
        <strain evidence="2 3">4NS15</strain>
    </source>
</reference>
<comment type="caution">
    <text evidence="2">The sequence shown here is derived from an EMBL/GenBank/DDBJ whole genome shotgun (WGS) entry which is preliminary data.</text>
</comment>
<evidence type="ECO:0000259" key="1">
    <source>
        <dbReference type="Pfam" id="PF01965"/>
    </source>
</evidence>
<feature type="domain" description="DJ-1/PfpI" evidence="1">
    <location>
        <begin position="4"/>
        <end position="164"/>
    </location>
</feature>
<dbReference type="PANTHER" id="PTHR43130:SF2">
    <property type="entry name" value="DJ-1_PFPI DOMAIN-CONTAINING PROTEIN"/>
    <property type="match status" value="1"/>
</dbReference>
<dbReference type="Proteomes" id="UP000763557">
    <property type="component" value="Unassembled WGS sequence"/>
</dbReference>
<dbReference type="InterPro" id="IPR052158">
    <property type="entry name" value="INH-QAR"/>
</dbReference>
<dbReference type="PANTHER" id="PTHR43130">
    <property type="entry name" value="ARAC-FAMILY TRANSCRIPTIONAL REGULATOR"/>
    <property type="match status" value="1"/>
</dbReference>
<keyword evidence="3" id="KW-1185">Reference proteome</keyword>
<dbReference type="Pfam" id="PF01965">
    <property type="entry name" value="DJ-1_PfpI"/>
    <property type="match status" value="1"/>
</dbReference>
<sequence length="196" mass="20853">MLRVRTVLYEGVEPQDFIGPITALEVADGVECRYVGVDGPGTVTTSAGFDIAVRDLWSEADVILVPGGGYGEGSPVDREVRRGAIAKAVQAAQRPGMVVGSVCTGTLLLGEIVSGRPCTTHHAALEDLRAMGATVVSSRVVDDGDLVTAGGVTSGLDLGLWLVERFFGIDTALMAQQVIEFERRGPVWRERQRTIE</sequence>
<dbReference type="InterPro" id="IPR029062">
    <property type="entry name" value="Class_I_gatase-like"/>
</dbReference>
<accession>A0ABX2F7T5</accession>
<dbReference type="Gene3D" id="3.40.50.880">
    <property type="match status" value="1"/>
</dbReference>
<evidence type="ECO:0000313" key="2">
    <source>
        <dbReference type="EMBL" id="NRN67414.1"/>
    </source>
</evidence>
<dbReference type="GO" id="GO:0003677">
    <property type="term" value="F:DNA binding"/>
    <property type="evidence" value="ECO:0007669"/>
    <property type="project" value="UniProtKB-KW"/>
</dbReference>
<dbReference type="EMBL" id="JAAATY010000014">
    <property type="protein sequence ID" value="NRN67414.1"/>
    <property type="molecule type" value="Genomic_DNA"/>
</dbReference>
<evidence type="ECO:0000313" key="3">
    <source>
        <dbReference type="Proteomes" id="UP000763557"/>
    </source>
</evidence>
<name>A0ABX2F7T5_9PSEU</name>
<dbReference type="InterPro" id="IPR002818">
    <property type="entry name" value="DJ-1/PfpI"/>
</dbReference>
<proteinExistence type="predicted"/>
<organism evidence="2 3">
    <name type="scientific">Kibdelosporangium persicum</name>
    <dbReference type="NCBI Taxonomy" id="2698649"/>
    <lineage>
        <taxon>Bacteria</taxon>
        <taxon>Bacillati</taxon>
        <taxon>Actinomycetota</taxon>
        <taxon>Actinomycetes</taxon>
        <taxon>Pseudonocardiales</taxon>
        <taxon>Pseudonocardiaceae</taxon>
        <taxon>Kibdelosporangium</taxon>
    </lineage>
</organism>
<dbReference type="SUPFAM" id="SSF52317">
    <property type="entry name" value="Class I glutamine amidotransferase-like"/>
    <property type="match status" value="1"/>
</dbReference>
<keyword evidence="2" id="KW-0238">DNA-binding</keyword>
<dbReference type="RefSeq" id="WP_246366661.1">
    <property type="nucleotide sequence ID" value="NZ_CBCSGW010000002.1"/>
</dbReference>
<gene>
    <name evidence="2" type="ORF">GC106_46540</name>
</gene>
<protein>
    <submittedName>
        <fullName evidence="2">Transcriptional regulator containing an amidase domain and an AraC-type DNA-binding HTH domain</fullName>
    </submittedName>
</protein>